<dbReference type="InterPro" id="IPR007383">
    <property type="entry name" value="DUF445"/>
</dbReference>
<reference evidence="1" key="1">
    <citation type="submission" date="2021-01" db="EMBL/GenBank/DDBJ databases">
        <title>Modified the classification status of verrucomicrobia.</title>
        <authorList>
            <person name="Feng X."/>
        </authorList>
    </citation>
    <scope>NUCLEOTIDE SEQUENCE</scope>
    <source>
        <strain evidence="1">KCTC 12986</strain>
    </source>
</reference>
<gene>
    <name evidence="1" type="ORF">JIN78_06475</name>
</gene>
<dbReference type="AlphaFoldDB" id="A0A934VH98"/>
<sequence>MKDGRERLQRMRAFATGLLVLMALTYGLSRSLEESLAGWGWVRAFAEAAMVGALADWFAVTALFRHPLGLPIPHTAIVREEKERIGALVGQFVRGSFFTREEVSRQWRDWQPAEKITAWLARAENAEAAVRRVAGTLPGLLAKADGLELSRLGGEKVREALQGLPVGRLVSVLLEGFLRSPTRREVLAPILGRLGETVAQNRDWVMDEARKGAPMRKAKILGAVTEVAAMMMSGKAIEKLSGELAAASQDQEHALYEKIEEALRQTLRELQEGGGGEWEAFKERVLADPETQAVLEEVIRGAGRYVLSEAENLESGSDGGRWAQVIASSATRLQENPEKLAHFEETLENAVAGFFERYGSGIETVISRTVDSWEADDLIEKLENQVGPDLQFIRINGTLIGGCVGLLLHGVEILIW</sequence>
<dbReference type="PANTHER" id="PTHR38442:SF1">
    <property type="entry name" value="INNER MEMBRANE PROTEIN"/>
    <property type="match status" value="1"/>
</dbReference>
<dbReference type="RefSeq" id="WP_200391138.1">
    <property type="nucleotide sequence ID" value="NZ_JAENIO010000012.1"/>
</dbReference>
<evidence type="ECO:0000313" key="2">
    <source>
        <dbReference type="Proteomes" id="UP000604083"/>
    </source>
</evidence>
<dbReference type="EMBL" id="JAENIO010000012">
    <property type="protein sequence ID" value="MBK1833703.1"/>
    <property type="molecule type" value="Genomic_DNA"/>
</dbReference>
<dbReference type="PANTHER" id="PTHR38442">
    <property type="entry name" value="INNER MEMBRANE PROTEIN-RELATED"/>
    <property type="match status" value="1"/>
</dbReference>
<organism evidence="1 2">
    <name type="scientific">Roseibacillus ishigakijimensis</name>
    <dbReference type="NCBI Taxonomy" id="454146"/>
    <lineage>
        <taxon>Bacteria</taxon>
        <taxon>Pseudomonadati</taxon>
        <taxon>Verrucomicrobiota</taxon>
        <taxon>Verrucomicrobiia</taxon>
        <taxon>Verrucomicrobiales</taxon>
        <taxon>Verrucomicrobiaceae</taxon>
        <taxon>Roseibacillus</taxon>
    </lineage>
</organism>
<evidence type="ECO:0000313" key="1">
    <source>
        <dbReference type="EMBL" id="MBK1833703.1"/>
    </source>
</evidence>
<dbReference type="Proteomes" id="UP000604083">
    <property type="component" value="Unassembled WGS sequence"/>
</dbReference>
<name>A0A934VH98_9BACT</name>
<dbReference type="Pfam" id="PF04286">
    <property type="entry name" value="DUF445"/>
    <property type="match status" value="1"/>
</dbReference>
<dbReference type="GO" id="GO:0005886">
    <property type="term" value="C:plasma membrane"/>
    <property type="evidence" value="ECO:0007669"/>
    <property type="project" value="TreeGrafter"/>
</dbReference>
<proteinExistence type="predicted"/>
<accession>A0A934VH98</accession>
<keyword evidence="2" id="KW-1185">Reference proteome</keyword>
<comment type="caution">
    <text evidence="1">The sequence shown here is derived from an EMBL/GenBank/DDBJ whole genome shotgun (WGS) entry which is preliminary data.</text>
</comment>
<protein>
    <submittedName>
        <fullName evidence="1">DUF445 domain-containing protein</fullName>
    </submittedName>
</protein>